<dbReference type="AlphaFoldDB" id="A0A0E9QJI7"/>
<evidence type="ECO:0000313" key="1">
    <source>
        <dbReference type="EMBL" id="JAH17056.1"/>
    </source>
</evidence>
<reference evidence="1" key="2">
    <citation type="journal article" date="2015" name="Fish Shellfish Immunol.">
        <title>Early steps in the European eel (Anguilla anguilla)-Vibrio vulnificus interaction in the gills: Role of the RtxA13 toxin.</title>
        <authorList>
            <person name="Callol A."/>
            <person name="Pajuelo D."/>
            <person name="Ebbesson L."/>
            <person name="Teles M."/>
            <person name="MacKenzie S."/>
            <person name="Amaro C."/>
        </authorList>
    </citation>
    <scope>NUCLEOTIDE SEQUENCE</scope>
</reference>
<protein>
    <submittedName>
        <fullName evidence="1">Uncharacterized protein</fullName>
    </submittedName>
</protein>
<name>A0A0E9QJI7_ANGAN</name>
<accession>A0A0E9QJI7</accession>
<dbReference type="EMBL" id="GBXM01091521">
    <property type="protein sequence ID" value="JAH17056.1"/>
    <property type="molecule type" value="Transcribed_RNA"/>
</dbReference>
<reference evidence="1" key="1">
    <citation type="submission" date="2014-11" db="EMBL/GenBank/DDBJ databases">
        <authorList>
            <person name="Amaro Gonzalez C."/>
        </authorList>
    </citation>
    <scope>NUCLEOTIDE SEQUENCE</scope>
</reference>
<proteinExistence type="predicted"/>
<sequence>MPCTTYTNKWRRKHGSYRFYKRLSRRITKDIPPLQHSSYHLK</sequence>
<organism evidence="1">
    <name type="scientific">Anguilla anguilla</name>
    <name type="common">European freshwater eel</name>
    <name type="synonym">Muraena anguilla</name>
    <dbReference type="NCBI Taxonomy" id="7936"/>
    <lineage>
        <taxon>Eukaryota</taxon>
        <taxon>Metazoa</taxon>
        <taxon>Chordata</taxon>
        <taxon>Craniata</taxon>
        <taxon>Vertebrata</taxon>
        <taxon>Euteleostomi</taxon>
        <taxon>Actinopterygii</taxon>
        <taxon>Neopterygii</taxon>
        <taxon>Teleostei</taxon>
        <taxon>Anguilliformes</taxon>
        <taxon>Anguillidae</taxon>
        <taxon>Anguilla</taxon>
    </lineage>
</organism>